<keyword evidence="5 6" id="KW-0472">Membrane</keyword>
<feature type="transmembrane region" description="Helical" evidence="6">
    <location>
        <begin position="217"/>
        <end position="236"/>
    </location>
</feature>
<gene>
    <name evidence="7" type="ORF">H8S57_01945</name>
</gene>
<sequence>MDKKRADRTGMTLAKFFDVWGSLLTFAVLIAVFCLLSGSFRTGTNLINILTQSAPTLIIALGVTFVNMSGESDLSLGGIVGLSASLFCGFIANGSSPLLAAAVSIGAGALFGLLNGILVACAGLSSFITTISIMFLTQGLEYAYCGGSSLWVRDHPVVKVVTASVGPVPVMVILTLVLFAAVYLVMHQTKLGLHIQAVGLSQDAAKFAGISVKRIKLVMFVLAGVFYALGGMLNALRSSGSIIYSGQRLLLPVLAVTYIAKTILGTKRANIPGILVGALMLTSISTAFTLLSMEFYYTLIAQGIVLLFAAILSVSNRSVMLQEDLR</sequence>
<keyword evidence="2" id="KW-1003">Cell membrane</keyword>
<feature type="transmembrane region" description="Helical" evidence="6">
    <location>
        <begin position="46"/>
        <end position="67"/>
    </location>
</feature>
<dbReference type="GO" id="GO:0022857">
    <property type="term" value="F:transmembrane transporter activity"/>
    <property type="evidence" value="ECO:0007669"/>
    <property type="project" value="InterPro"/>
</dbReference>
<keyword evidence="8" id="KW-1185">Reference proteome</keyword>
<protein>
    <submittedName>
        <fullName evidence="7">ABC transporter permease</fullName>
    </submittedName>
</protein>
<name>A0A8J6JC44_9FIRM</name>
<feature type="transmembrane region" description="Helical" evidence="6">
    <location>
        <begin position="164"/>
        <end position="186"/>
    </location>
</feature>
<feature type="transmembrane region" description="Helical" evidence="6">
    <location>
        <begin position="242"/>
        <end position="260"/>
    </location>
</feature>
<evidence type="ECO:0000313" key="7">
    <source>
        <dbReference type="EMBL" id="MBC5732489.1"/>
    </source>
</evidence>
<evidence type="ECO:0000313" key="8">
    <source>
        <dbReference type="Proteomes" id="UP000661435"/>
    </source>
</evidence>
<reference evidence="7" key="1">
    <citation type="submission" date="2020-08" db="EMBL/GenBank/DDBJ databases">
        <title>Genome public.</title>
        <authorList>
            <person name="Liu C."/>
            <person name="Sun Q."/>
        </authorList>
    </citation>
    <scope>NUCLEOTIDE SEQUENCE</scope>
    <source>
        <strain evidence="7">NSJ-51</strain>
    </source>
</reference>
<dbReference type="GO" id="GO:0005886">
    <property type="term" value="C:plasma membrane"/>
    <property type="evidence" value="ECO:0007669"/>
    <property type="project" value="UniProtKB-SubCell"/>
</dbReference>
<feature type="transmembrane region" description="Helical" evidence="6">
    <location>
        <begin position="20"/>
        <end position="40"/>
    </location>
</feature>
<feature type="transmembrane region" description="Helical" evidence="6">
    <location>
        <begin position="272"/>
        <end position="290"/>
    </location>
</feature>
<comment type="caution">
    <text evidence="7">The sequence shown here is derived from an EMBL/GenBank/DDBJ whole genome shotgun (WGS) entry which is preliminary data.</text>
</comment>
<dbReference type="PANTHER" id="PTHR32196:SF72">
    <property type="entry name" value="RIBOSE IMPORT PERMEASE PROTEIN RBSC"/>
    <property type="match status" value="1"/>
</dbReference>
<dbReference type="InterPro" id="IPR001851">
    <property type="entry name" value="ABC_transp_permease"/>
</dbReference>
<evidence type="ECO:0000256" key="3">
    <source>
        <dbReference type="ARBA" id="ARBA00022692"/>
    </source>
</evidence>
<comment type="subcellular location">
    <subcellularLocation>
        <location evidence="1">Cell membrane</location>
        <topology evidence="1">Multi-pass membrane protein</topology>
    </subcellularLocation>
</comment>
<dbReference type="CDD" id="cd06579">
    <property type="entry name" value="TM_PBP1_transp_AraH_like"/>
    <property type="match status" value="1"/>
</dbReference>
<evidence type="ECO:0000256" key="4">
    <source>
        <dbReference type="ARBA" id="ARBA00022989"/>
    </source>
</evidence>
<evidence type="ECO:0000256" key="2">
    <source>
        <dbReference type="ARBA" id="ARBA00022475"/>
    </source>
</evidence>
<dbReference type="PANTHER" id="PTHR32196">
    <property type="entry name" value="ABC TRANSPORTER PERMEASE PROTEIN YPHD-RELATED-RELATED"/>
    <property type="match status" value="1"/>
</dbReference>
<dbReference type="EMBL" id="JACOPP010000002">
    <property type="protein sequence ID" value="MBC5732489.1"/>
    <property type="molecule type" value="Genomic_DNA"/>
</dbReference>
<keyword evidence="4 6" id="KW-1133">Transmembrane helix</keyword>
<dbReference type="Proteomes" id="UP000661435">
    <property type="component" value="Unassembled WGS sequence"/>
</dbReference>
<keyword evidence="3 6" id="KW-0812">Transmembrane</keyword>
<dbReference type="RefSeq" id="WP_186906391.1">
    <property type="nucleotide sequence ID" value="NZ_JACOPP010000002.1"/>
</dbReference>
<evidence type="ECO:0000256" key="5">
    <source>
        <dbReference type="ARBA" id="ARBA00023136"/>
    </source>
</evidence>
<feature type="transmembrane region" description="Helical" evidence="6">
    <location>
        <begin position="296"/>
        <end position="316"/>
    </location>
</feature>
<organism evidence="7 8">
    <name type="scientific">Lawsonibacter hominis</name>
    <dbReference type="NCBI Taxonomy" id="2763053"/>
    <lineage>
        <taxon>Bacteria</taxon>
        <taxon>Bacillati</taxon>
        <taxon>Bacillota</taxon>
        <taxon>Clostridia</taxon>
        <taxon>Eubacteriales</taxon>
        <taxon>Oscillospiraceae</taxon>
        <taxon>Lawsonibacter</taxon>
    </lineage>
</organism>
<dbReference type="AlphaFoldDB" id="A0A8J6JC44"/>
<accession>A0A8J6JC44</accession>
<evidence type="ECO:0000256" key="6">
    <source>
        <dbReference type="SAM" id="Phobius"/>
    </source>
</evidence>
<dbReference type="Pfam" id="PF02653">
    <property type="entry name" value="BPD_transp_2"/>
    <property type="match status" value="1"/>
</dbReference>
<evidence type="ECO:0000256" key="1">
    <source>
        <dbReference type="ARBA" id="ARBA00004651"/>
    </source>
</evidence>
<feature type="transmembrane region" description="Helical" evidence="6">
    <location>
        <begin position="74"/>
        <end position="92"/>
    </location>
</feature>
<proteinExistence type="predicted"/>